<name>A0A915DS00_9BILA</name>
<dbReference type="Proteomes" id="UP000887574">
    <property type="component" value="Unplaced"/>
</dbReference>
<proteinExistence type="predicted"/>
<protein>
    <submittedName>
        <fullName evidence="2">Uncharacterized protein</fullName>
    </submittedName>
</protein>
<organism evidence="1 2">
    <name type="scientific">Ditylenchus dipsaci</name>
    <dbReference type="NCBI Taxonomy" id="166011"/>
    <lineage>
        <taxon>Eukaryota</taxon>
        <taxon>Metazoa</taxon>
        <taxon>Ecdysozoa</taxon>
        <taxon>Nematoda</taxon>
        <taxon>Chromadorea</taxon>
        <taxon>Rhabditida</taxon>
        <taxon>Tylenchina</taxon>
        <taxon>Tylenchomorpha</taxon>
        <taxon>Sphaerularioidea</taxon>
        <taxon>Anguinidae</taxon>
        <taxon>Anguininae</taxon>
        <taxon>Ditylenchus</taxon>
    </lineage>
</organism>
<reference evidence="2" key="1">
    <citation type="submission" date="2022-11" db="UniProtKB">
        <authorList>
            <consortium name="WormBaseParasite"/>
        </authorList>
    </citation>
    <scope>IDENTIFICATION</scope>
</reference>
<dbReference type="WBParaSite" id="jg22523">
    <property type="protein sequence ID" value="jg22523"/>
    <property type="gene ID" value="jg22523"/>
</dbReference>
<evidence type="ECO:0000313" key="1">
    <source>
        <dbReference type="Proteomes" id="UP000887574"/>
    </source>
</evidence>
<keyword evidence="1" id="KW-1185">Reference proteome</keyword>
<dbReference type="AlphaFoldDB" id="A0A915DS00"/>
<accession>A0A915DS00</accession>
<sequence>MISIFDDDDSYVNLSSLSAVFNQLNFSKINVGEAVKEVKWRLEICGYGLRSSWLKCNSSLSDLRMS</sequence>
<evidence type="ECO:0000313" key="2">
    <source>
        <dbReference type="WBParaSite" id="jg22523"/>
    </source>
</evidence>